<organism evidence="7 8">
    <name type="scientific">Oenococcus oeni</name>
    <name type="common">Leuconostoc oenos</name>
    <dbReference type="NCBI Taxonomy" id="1247"/>
    <lineage>
        <taxon>Bacteria</taxon>
        <taxon>Bacillati</taxon>
        <taxon>Bacillota</taxon>
        <taxon>Bacilli</taxon>
        <taxon>Lactobacillales</taxon>
        <taxon>Lactobacillaceae</taxon>
        <taxon>Oenococcus</taxon>
    </lineage>
</organism>
<keyword evidence="5 6" id="KW-0472">Membrane</keyword>
<evidence type="ECO:0000256" key="3">
    <source>
        <dbReference type="ARBA" id="ARBA00022692"/>
    </source>
</evidence>
<dbReference type="PANTHER" id="PTHR13929">
    <property type="entry name" value="1,4-DIHYDROXY-2-NAPHTHOATE OCTAPRENYLTRANSFERASE"/>
    <property type="match status" value="1"/>
</dbReference>
<dbReference type="GO" id="GO:0009234">
    <property type="term" value="P:menaquinone biosynthetic process"/>
    <property type="evidence" value="ECO:0007669"/>
    <property type="project" value="TreeGrafter"/>
</dbReference>
<dbReference type="EMBL" id="LR031358">
    <property type="protein sequence ID" value="VDB99383.1"/>
    <property type="molecule type" value="Genomic_DNA"/>
</dbReference>
<feature type="transmembrane region" description="Helical" evidence="6">
    <location>
        <begin position="116"/>
        <end position="135"/>
    </location>
</feature>
<gene>
    <name evidence="7" type="ORF">OENI_1901</name>
</gene>
<evidence type="ECO:0000256" key="4">
    <source>
        <dbReference type="ARBA" id="ARBA00022989"/>
    </source>
</evidence>
<feature type="transmembrane region" description="Helical" evidence="6">
    <location>
        <begin position="224"/>
        <end position="243"/>
    </location>
</feature>
<dbReference type="GO" id="GO:0046428">
    <property type="term" value="F:1,4-dihydroxy-2-naphthoate polyprenyltransferase activity"/>
    <property type="evidence" value="ECO:0007669"/>
    <property type="project" value="UniProtKB-EC"/>
</dbReference>
<dbReference type="NCBIfam" id="NF004752">
    <property type="entry name" value="PRK06080.1-4"/>
    <property type="match status" value="1"/>
</dbReference>
<evidence type="ECO:0000313" key="8">
    <source>
        <dbReference type="Proteomes" id="UP000294726"/>
    </source>
</evidence>
<proteinExistence type="predicted"/>
<dbReference type="AlphaFoldDB" id="A0AAQ2UT08"/>
<evidence type="ECO:0000256" key="5">
    <source>
        <dbReference type="ARBA" id="ARBA00023136"/>
    </source>
</evidence>
<dbReference type="GO" id="GO:0016020">
    <property type="term" value="C:membrane"/>
    <property type="evidence" value="ECO:0007669"/>
    <property type="project" value="UniProtKB-SubCell"/>
</dbReference>
<evidence type="ECO:0000256" key="6">
    <source>
        <dbReference type="SAM" id="Phobius"/>
    </source>
</evidence>
<feature type="transmembrane region" description="Helical" evidence="6">
    <location>
        <begin position="92"/>
        <end position="110"/>
    </location>
</feature>
<feature type="transmembrane region" description="Helical" evidence="6">
    <location>
        <begin position="147"/>
        <end position="168"/>
    </location>
</feature>
<dbReference type="Proteomes" id="UP000294726">
    <property type="component" value="Chromosome"/>
</dbReference>
<keyword evidence="2 7" id="KW-0808">Transferase</keyword>
<feature type="transmembrane region" description="Helical" evidence="6">
    <location>
        <begin position="37"/>
        <end position="55"/>
    </location>
</feature>
<dbReference type="GO" id="GO:0042371">
    <property type="term" value="P:vitamin K biosynthetic process"/>
    <property type="evidence" value="ECO:0007669"/>
    <property type="project" value="TreeGrafter"/>
</dbReference>
<reference evidence="7 8" key="1">
    <citation type="submission" date="2018-08" db="EMBL/GenBank/DDBJ databases">
        <authorList>
            <person name="Lorentzen P. G. S. M."/>
        </authorList>
    </citation>
    <scope>NUCLEOTIDE SEQUENCE [LARGE SCALE GENOMIC DNA]</scope>
    <source>
        <strain evidence="7 8">CRBO_1381</strain>
    </source>
</reference>
<comment type="subcellular location">
    <subcellularLocation>
        <location evidence="1">Membrane</location>
        <topology evidence="1">Multi-pass membrane protein</topology>
    </subcellularLocation>
</comment>
<dbReference type="InterPro" id="IPR000537">
    <property type="entry name" value="UbiA_prenyltransferase"/>
</dbReference>
<dbReference type="Pfam" id="PF01040">
    <property type="entry name" value="UbiA"/>
    <property type="match status" value="1"/>
</dbReference>
<dbReference type="InterPro" id="IPR026046">
    <property type="entry name" value="UBIAD1"/>
</dbReference>
<keyword evidence="3 6" id="KW-0812">Transmembrane</keyword>
<keyword evidence="4 6" id="KW-1133">Transmembrane helix</keyword>
<name>A0AAQ2UT08_OENOE</name>
<dbReference type="CDD" id="cd13962">
    <property type="entry name" value="PT_UbiA_UBIAD1"/>
    <property type="match status" value="1"/>
</dbReference>
<dbReference type="PANTHER" id="PTHR13929:SF0">
    <property type="entry name" value="UBIA PRENYLTRANSFERASE DOMAIN-CONTAINING PROTEIN 1"/>
    <property type="match status" value="1"/>
</dbReference>
<sequence>MNLKIFLELVEIKAKTASIFPFLLAALYSYYRFGYLNFTNMLIFFVAMLLFNMAVDANDNYQDYKRAKRNKTNDFISKTNVIGVNHLNIHMIGWLVFALIFVSALLGIWLTIRTNWIILVMGLFCFAVGYLYAGGPWPLSSLPIAEFFAGFTMGYMIFLINVFLNLYSKTTFNWSIAIEALLPAGLISFAISALLLANNICDEEEDKTLKRHTIVYYLGRSKSLILYDSFYVIGFLLLLFSVILKLQPIASLLTFAIVPLIWHNLVIFHKKQVKKETFILSIKNLLFISVAQTLTVAIGVFLHF</sequence>
<dbReference type="EC" id="2.5.1.74" evidence="7"/>
<protein>
    <submittedName>
        <fullName evidence="7">1,4-dihydroxy-2-naphthoate octaprenyltransferase</fullName>
        <ecNumber evidence="7">2.5.1.74</ecNumber>
    </submittedName>
</protein>
<accession>A0AAQ2UT08</accession>
<evidence type="ECO:0000313" key="7">
    <source>
        <dbReference type="EMBL" id="VDB99383.1"/>
    </source>
</evidence>
<evidence type="ECO:0000256" key="1">
    <source>
        <dbReference type="ARBA" id="ARBA00004141"/>
    </source>
</evidence>
<feature type="transmembrane region" description="Helical" evidence="6">
    <location>
        <begin position="280"/>
        <end position="302"/>
    </location>
</feature>
<evidence type="ECO:0000256" key="2">
    <source>
        <dbReference type="ARBA" id="ARBA00022679"/>
    </source>
</evidence>
<dbReference type="RefSeq" id="WP_071435950.1">
    <property type="nucleotide sequence ID" value="NZ_LR031358.1"/>
</dbReference>
<feature type="transmembrane region" description="Helical" evidence="6">
    <location>
        <begin position="249"/>
        <end position="268"/>
    </location>
</feature>